<evidence type="ECO:0000313" key="17">
    <source>
        <dbReference type="Proteomes" id="UP000713222"/>
    </source>
</evidence>
<keyword evidence="6 13" id="KW-1133">Transmembrane helix</keyword>
<keyword evidence="5 13" id="KW-0375">Hydrogen ion transport</keyword>
<dbReference type="GO" id="GO:0005886">
    <property type="term" value="C:plasma membrane"/>
    <property type="evidence" value="ECO:0007669"/>
    <property type="project" value="UniProtKB-SubCell"/>
</dbReference>
<keyword evidence="2 13" id="KW-0813">Transport</keyword>
<protein>
    <recommendedName>
        <fullName evidence="13">ATP synthase subunit b</fullName>
    </recommendedName>
    <alternativeName>
        <fullName evidence="13">ATP synthase F(0) sector subunit b</fullName>
    </alternativeName>
    <alternativeName>
        <fullName evidence="13">ATPase subunit I</fullName>
    </alternativeName>
    <alternativeName>
        <fullName evidence="13">F-type ATPase subunit b</fullName>
        <shortName evidence="13">F-ATPase subunit b</shortName>
    </alternativeName>
</protein>
<dbReference type="GO" id="GO:0046961">
    <property type="term" value="F:proton-transporting ATPase activity, rotational mechanism"/>
    <property type="evidence" value="ECO:0007669"/>
    <property type="project" value="TreeGrafter"/>
</dbReference>
<dbReference type="GO" id="GO:0046933">
    <property type="term" value="F:proton-transporting ATP synthase activity, rotational mechanism"/>
    <property type="evidence" value="ECO:0007669"/>
    <property type="project" value="UniProtKB-UniRule"/>
</dbReference>
<dbReference type="HAMAP" id="MF_01398">
    <property type="entry name" value="ATP_synth_b_bprime"/>
    <property type="match status" value="1"/>
</dbReference>
<evidence type="ECO:0000256" key="12">
    <source>
        <dbReference type="ARBA" id="ARBA00037847"/>
    </source>
</evidence>
<dbReference type="EMBL" id="RGET01000008">
    <property type="protein sequence ID" value="NBN87677.1"/>
    <property type="molecule type" value="Genomic_DNA"/>
</dbReference>
<dbReference type="InterPro" id="IPR050059">
    <property type="entry name" value="ATP_synthase_B_chain"/>
</dbReference>
<reference evidence="16" key="1">
    <citation type="submission" date="2018-10" db="EMBL/GenBank/DDBJ databases">
        <title>Iterative Subtractive Binning of Freshwater Chronoseries Metagenomes Recovers Nearly Complete Genomes from over Four Hundred Novel Species.</title>
        <authorList>
            <person name="Rodriguez-R L.M."/>
            <person name="Tsementzi D."/>
            <person name="Luo C."/>
            <person name="Konstantinidis K.T."/>
        </authorList>
    </citation>
    <scope>NUCLEOTIDE SEQUENCE</scope>
    <source>
        <strain evidence="16">WB7_6_001</strain>
    </source>
</reference>
<comment type="caution">
    <text evidence="16">The sequence shown here is derived from an EMBL/GenBank/DDBJ whole genome shotgun (WGS) entry which is preliminary data.</text>
</comment>
<dbReference type="GO" id="GO:0012505">
    <property type="term" value="C:endomembrane system"/>
    <property type="evidence" value="ECO:0007669"/>
    <property type="project" value="UniProtKB-SubCell"/>
</dbReference>
<dbReference type="InterPro" id="IPR002146">
    <property type="entry name" value="ATP_synth_b/b'su_bac/chlpt"/>
</dbReference>
<dbReference type="AlphaFoldDB" id="A0A964XRV2"/>
<dbReference type="Proteomes" id="UP000713222">
    <property type="component" value="Unassembled WGS sequence"/>
</dbReference>
<evidence type="ECO:0000256" key="5">
    <source>
        <dbReference type="ARBA" id="ARBA00022781"/>
    </source>
</evidence>
<comment type="function">
    <text evidence="11">Component of the F(0) channel, it forms part of the peripheral stalk, linking F(1) to F(0). The b'-subunit is a diverged and duplicated form of b found in plants and photosynthetic bacteria.</text>
</comment>
<accession>A0A964XRV2</accession>
<dbReference type="PANTHER" id="PTHR33445:SF1">
    <property type="entry name" value="ATP SYNTHASE SUBUNIT B"/>
    <property type="match status" value="1"/>
</dbReference>
<keyword evidence="4 13" id="KW-0812">Transmembrane</keyword>
<keyword evidence="7 13" id="KW-0406">Ion transport</keyword>
<sequence>MKNKSLAIIIYLLFFNKIALAKEGMPQLNPEFWLSQIFWLTIIFIILYFLIQKFFGPKLFALIDSRTNYIKSLLEEADLYKNQIQKLENEYNVIIAEAKNEAKKISIKLKNDFNDKISSKRKEFENVLNVETLKAEQEINNFKKQTLENIQNIAGDFSKELIEKITGTSPNSSNLNAVILEISNKEKKSQYV</sequence>
<gene>
    <name evidence="13" type="primary">atpF</name>
    <name evidence="16" type="ORF">EBV32_01095</name>
</gene>
<dbReference type="PANTHER" id="PTHR33445">
    <property type="entry name" value="ATP SYNTHASE SUBUNIT B', CHLOROPLASTIC"/>
    <property type="match status" value="1"/>
</dbReference>
<evidence type="ECO:0000256" key="4">
    <source>
        <dbReference type="ARBA" id="ARBA00022692"/>
    </source>
</evidence>
<evidence type="ECO:0000256" key="9">
    <source>
        <dbReference type="ARBA" id="ARBA00023310"/>
    </source>
</evidence>
<comment type="similarity">
    <text evidence="1 13 14">Belongs to the ATPase B chain family.</text>
</comment>
<evidence type="ECO:0000256" key="3">
    <source>
        <dbReference type="ARBA" id="ARBA00022547"/>
    </source>
</evidence>
<keyword evidence="9 13" id="KW-0066">ATP synthesis</keyword>
<evidence type="ECO:0000256" key="1">
    <source>
        <dbReference type="ARBA" id="ARBA00005513"/>
    </source>
</evidence>
<evidence type="ECO:0000256" key="15">
    <source>
        <dbReference type="SAM" id="Coils"/>
    </source>
</evidence>
<comment type="subcellular location">
    <subcellularLocation>
        <location evidence="13">Cell membrane</location>
        <topology evidence="13">Single-pass membrane protein</topology>
    </subcellularLocation>
    <subcellularLocation>
        <location evidence="12">Endomembrane system</location>
        <topology evidence="12">Single-pass membrane protein</topology>
    </subcellularLocation>
</comment>
<evidence type="ECO:0000256" key="2">
    <source>
        <dbReference type="ARBA" id="ARBA00022448"/>
    </source>
</evidence>
<evidence type="ECO:0000256" key="7">
    <source>
        <dbReference type="ARBA" id="ARBA00023065"/>
    </source>
</evidence>
<evidence type="ECO:0000313" key="16">
    <source>
        <dbReference type="EMBL" id="NBN87677.1"/>
    </source>
</evidence>
<comment type="subunit">
    <text evidence="13">F-type ATPases have 2 components, F(1) - the catalytic core - and F(0) - the membrane proton channel. F(1) has five subunits: alpha(3), beta(3), gamma(1), delta(1), epsilon(1). F(0) has three main subunits: a(1), b(2) and c(10-14). The alpha and beta chains form an alternating ring which encloses part of the gamma chain. F(1) is attached to F(0) by a central stalk formed by the gamma and epsilon chains, while a peripheral stalk is formed by the delta and b chains.</text>
</comment>
<dbReference type="Pfam" id="PF00430">
    <property type="entry name" value="ATP-synt_B"/>
    <property type="match status" value="1"/>
</dbReference>
<evidence type="ECO:0000256" key="11">
    <source>
        <dbReference type="ARBA" id="ARBA00025614"/>
    </source>
</evidence>
<evidence type="ECO:0000256" key="8">
    <source>
        <dbReference type="ARBA" id="ARBA00023136"/>
    </source>
</evidence>
<feature type="transmembrane region" description="Helical" evidence="13">
    <location>
        <begin position="37"/>
        <end position="56"/>
    </location>
</feature>
<keyword evidence="13" id="KW-1003">Cell membrane</keyword>
<name>A0A964XRV2_9PROT</name>
<feature type="coiled-coil region" evidence="15">
    <location>
        <begin position="70"/>
        <end position="104"/>
    </location>
</feature>
<organism evidence="16 17">
    <name type="scientific">Candidatus Fonsibacter lacus</name>
    <dbReference type="NCBI Taxonomy" id="2576439"/>
    <lineage>
        <taxon>Bacteria</taxon>
        <taxon>Pseudomonadati</taxon>
        <taxon>Pseudomonadota</taxon>
        <taxon>Alphaproteobacteria</taxon>
        <taxon>Candidatus Pelagibacterales</taxon>
        <taxon>Candidatus Pelagibacterales incertae sedis</taxon>
        <taxon>Candidatus Fonsibacter</taxon>
    </lineage>
</organism>
<evidence type="ECO:0000256" key="14">
    <source>
        <dbReference type="RuleBase" id="RU003848"/>
    </source>
</evidence>
<dbReference type="CDD" id="cd06503">
    <property type="entry name" value="ATP-synt_Fo_b"/>
    <property type="match status" value="1"/>
</dbReference>
<evidence type="ECO:0000256" key="13">
    <source>
        <dbReference type="HAMAP-Rule" id="MF_01398"/>
    </source>
</evidence>
<proteinExistence type="inferred from homology"/>
<keyword evidence="8 13" id="KW-0472">Membrane</keyword>
<evidence type="ECO:0000256" key="10">
    <source>
        <dbReference type="ARBA" id="ARBA00025198"/>
    </source>
</evidence>
<keyword evidence="3 13" id="KW-0138">CF(0)</keyword>
<dbReference type="GO" id="GO:0045259">
    <property type="term" value="C:proton-transporting ATP synthase complex"/>
    <property type="evidence" value="ECO:0007669"/>
    <property type="project" value="UniProtKB-KW"/>
</dbReference>
<keyword evidence="15" id="KW-0175">Coiled coil</keyword>
<comment type="function">
    <text evidence="10 13">F(1)F(0) ATP synthase produces ATP from ADP in the presence of a proton or sodium gradient. F-type ATPases consist of two structural domains, F(1) containing the extramembraneous catalytic core and F(0) containing the membrane proton channel, linked together by a central stalk and a peripheral stalk. During catalysis, ATP synthesis in the catalytic domain of F(1) is coupled via a rotary mechanism of the central stalk subunits to proton translocation.</text>
</comment>
<evidence type="ECO:0000256" key="6">
    <source>
        <dbReference type="ARBA" id="ARBA00022989"/>
    </source>
</evidence>